<gene>
    <name evidence="4" type="primary">PCMP-H91</name>
    <name evidence="4" type="ORF">QJS10_CPB18g01461</name>
</gene>
<evidence type="ECO:0000313" key="4">
    <source>
        <dbReference type="EMBL" id="KAK1289067.1"/>
    </source>
</evidence>
<dbReference type="PANTHER" id="PTHR47926">
    <property type="entry name" value="PENTATRICOPEPTIDE REPEAT-CONTAINING PROTEIN"/>
    <property type="match status" value="1"/>
</dbReference>
<dbReference type="AlphaFoldDB" id="A0AAV9CK66"/>
<dbReference type="InterPro" id="IPR046960">
    <property type="entry name" value="PPR_At4g14850-like_plant"/>
</dbReference>
<feature type="repeat" description="PPR" evidence="2">
    <location>
        <begin position="349"/>
        <end position="384"/>
    </location>
</feature>
<sequence>MCDQWMMVRPLPPLSIHYRTLLRRSAILTLPSEVQKLHSILTKTGLLHSLRTALLHAYAACPSSSSSALRLFSEIPLPLTETPDWTALISSCARDGLPQQSLRLFRAMESLPDAPRPDQVTAVSVFVACSQLSDSVTGARAHLAFIKRGLPFTIPARNAAMDMYVKCGRLDDARRVFSDMGTPTVVSWTIILNGLVRLDGLDYARKWFDEMPVKNEVAWTVMISAYVERGLAREAMSLLAQWTAIAVDLNHVTLCSFLSSAAQSGDLNMGKWVHAYALKNMRKYEHPMVATALIDMYAKCGRIHVARRVFDAMEEKNIVAWNAMLSGLAMHGHGRAVLSLFAKMDLPPDEITFVGVLSACSHSGLVDEGRQVFADLARVYGVAPTVRHYACMVDLFGRAGRLEEAEAVVKTMPIRPNEVVIGSLLAACAAHGKVEVGEWMLQELAEMDPLSTGYHVLMSNALLSAGKRDDAESLREVIKKGSGSRKVPGMSFIEIDGEVHGFGVGDRSHPRTAEVYAMVDEMVRRLRSAGYVPDIASCGGSNVLGDGDGEEREQALFAHSERLAVALGLICTRPGVVLHIFKNLRMCVDCHVAIKLGLMFSSGRSSSGTAAASTISRMVCVPALITGEVRASHLTCKISEECRLAIESERQSEVLINSDLPSQPCCDKNQSPCSRFLDATYPVATPIIPPPGWRRNG</sequence>
<name>A0AAV9CK66_ACOCL</name>
<dbReference type="Proteomes" id="UP001180020">
    <property type="component" value="Unassembled WGS sequence"/>
</dbReference>
<dbReference type="FunFam" id="1.25.40.10:FF:000184">
    <property type="entry name" value="Pentatricopeptide repeat-containing protein, chloroplastic"/>
    <property type="match status" value="1"/>
</dbReference>
<reference evidence="4" key="1">
    <citation type="journal article" date="2023" name="Nat. Commun.">
        <title>Diploid and tetraploid genomes of Acorus and the evolution of monocots.</title>
        <authorList>
            <person name="Ma L."/>
            <person name="Liu K.W."/>
            <person name="Li Z."/>
            <person name="Hsiao Y.Y."/>
            <person name="Qi Y."/>
            <person name="Fu T."/>
            <person name="Tang G.D."/>
            <person name="Zhang D."/>
            <person name="Sun W.H."/>
            <person name="Liu D.K."/>
            <person name="Li Y."/>
            <person name="Chen G.Z."/>
            <person name="Liu X.D."/>
            <person name="Liao X.Y."/>
            <person name="Jiang Y.T."/>
            <person name="Yu X."/>
            <person name="Hao Y."/>
            <person name="Huang J."/>
            <person name="Zhao X.W."/>
            <person name="Ke S."/>
            <person name="Chen Y.Y."/>
            <person name="Wu W.L."/>
            <person name="Hsu J.L."/>
            <person name="Lin Y.F."/>
            <person name="Huang M.D."/>
            <person name="Li C.Y."/>
            <person name="Huang L."/>
            <person name="Wang Z.W."/>
            <person name="Zhao X."/>
            <person name="Zhong W.Y."/>
            <person name="Peng D.H."/>
            <person name="Ahmad S."/>
            <person name="Lan S."/>
            <person name="Zhang J.S."/>
            <person name="Tsai W.C."/>
            <person name="Van de Peer Y."/>
            <person name="Liu Z.J."/>
        </authorList>
    </citation>
    <scope>NUCLEOTIDE SEQUENCE</scope>
    <source>
        <strain evidence="4">CP</strain>
    </source>
</reference>
<dbReference type="Pfam" id="PF14432">
    <property type="entry name" value="DYW_deaminase"/>
    <property type="match status" value="1"/>
</dbReference>
<protein>
    <submittedName>
        <fullName evidence="4">Pentatricopeptide repeat-containing protein</fullName>
    </submittedName>
</protein>
<keyword evidence="5" id="KW-1185">Reference proteome</keyword>
<feature type="repeat" description="PPR" evidence="2">
    <location>
        <begin position="286"/>
        <end position="320"/>
    </location>
</feature>
<proteinExistence type="predicted"/>
<dbReference type="InterPro" id="IPR002885">
    <property type="entry name" value="PPR_rpt"/>
</dbReference>
<dbReference type="NCBIfam" id="TIGR00756">
    <property type="entry name" value="PPR"/>
    <property type="match status" value="1"/>
</dbReference>
<evidence type="ECO:0000259" key="3">
    <source>
        <dbReference type="Pfam" id="PF14432"/>
    </source>
</evidence>
<organism evidence="4 5">
    <name type="scientific">Acorus calamus</name>
    <name type="common">Sweet flag</name>
    <dbReference type="NCBI Taxonomy" id="4465"/>
    <lineage>
        <taxon>Eukaryota</taxon>
        <taxon>Viridiplantae</taxon>
        <taxon>Streptophyta</taxon>
        <taxon>Embryophyta</taxon>
        <taxon>Tracheophyta</taxon>
        <taxon>Spermatophyta</taxon>
        <taxon>Magnoliopsida</taxon>
        <taxon>Liliopsida</taxon>
        <taxon>Acoraceae</taxon>
        <taxon>Acorus</taxon>
    </lineage>
</organism>
<feature type="domain" description="DYW" evidence="3">
    <location>
        <begin position="542"/>
        <end position="596"/>
    </location>
</feature>
<dbReference type="GO" id="GO:0003723">
    <property type="term" value="F:RNA binding"/>
    <property type="evidence" value="ECO:0007669"/>
    <property type="project" value="InterPro"/>
</dbReference>
<dbReference type="PANTHER" id="PTHR47926:SF436">
    <property type="entry name" value="PENTATRICOPEPTIDE REPEAT-CONTAINING PROTEIN ELI1, CHLOROPLASTIC-LIKE ISOFORM X2"/>
    <property type="match status" value="1"/>
</dbReference>
<dbReference type="EMBL" id="JAUJYO010000018">
    <property type="protein sequence ID" value="KAK1289067.1"/>
    <property type="molecule type" value="Genomic_DNA"/>
</dbReference>
<comment type="caution">
    <text evidence="4">The sequence shown here is derived from an EMBL/GenBank/DDBJ whole genome shotgun (WGS) entry which is preliminary data.</text>
</comment>
<reference evidence="4" key="2">
    <citation type="submission" date="2023-06" db="EMBL/GenBank/DDBJ databases">
        <authorList>
            <person name="Ma L."/>
            <person name="Liu K.-W."/>
            <person name="Li Z."/>
            <person name="Hsiao Y.-Y."/>
            <person name="Qi Y."/>
            <person name="Fu T."/>
            <person name="Tang G."/>
            <person name="Zhang D."/>
            <person name="Sun W.-H."/>
            <person name="Liu D.-K."/>
            <person name="Li Y."/>
            <person name="Chen G.-Z."/>
            <person name="Liu X.-D."/>
            <person name="Liao X.-Y."/>
            <person name="Jiang Y.-T."/>
            <person name="Yu X."/>
            <person name="Hao Y."/>
            <person name="Huang J."/>
            <person name="Zhao X.-W."/>
            <person name="Ke S."/>
            <person name="Chen Y.-Y."/>
            <person name="Wu W.-L."/>
            <person name="Hsu J.-L."/>
            <person name="Lin Y.-F."/>
            <person name="Huang M.-D."/>
            <person name="Li C.-Y."/>
            <person name="Huang L."/>
            <person name="Wang Z.-W."/>
            <person name="Zhao X."/>
            <person name="Zhong W.-Y."/>
            <person name="Peng D.-H."/>
            <person name="Ahmad S."/>
            <person name="Lan S."/>
            <person name="Zhang J.-S."/>
            <person name="Tsai W.-C."/>
            <person name="Van De Peer Y."/>
            <person name="Liu Z.-J."/>
        </authorList>
    </citation>
    <scope>NUCLEOTIDE SEQUENCE</scope>
    <source>
        <strain evidence="4">CP</strain>
        <tissue evidence="4">Leaves</tissue>
    </source>
</reference>
<accession>A0AAV9CK66</accession>
<evidence type="ECO:0000256" key="2">
    <source>
        <dbReference type="PROSITE-ProRule" id="PRU00708"/>
    </source>
</evidence>
<dbReference type="GO" id="GO:0008270">
    <property type="term" value="F:zinc ion binding"/>
    <property type="evidence" value="ECO:0007669"/>
    <property type="project" value="InterPro"/>
</dbReference>
<dbReference type="Pfam" id="PF01535">
    <property type="entry name" value="PPR"/>
    <property type="match status" value="6"/>
</dbReference>
<dbReference type="Pfam" id="PF20431">
    <property type="entry name" value="E_motif"/>
    <property type="match status" value="1"/>
</dbReference>
<dbReference type="InterPro" id="IPR046848">
    <property type="entry name" value="E_motif"/>
</dbReference>
<dbReference type="InterPro" id="IPR011990">
    <property type="entry name" value="TPR-like_helical_dom_sf"/>
</dbReference>
<keyword evidence="1" id="KW-0677">Repeat</keyword>
<evidence type="ECO:0000256" key="1">
    <source>
        <dbReference type="ARBA" id="ARBA00022737"/>
    </source>
</evidence>
<evidence type="ECO:0000313" key="5">
    <source>
        <dbReference type="Proteomes" id="UP001180020"/>
    </source>
</evidence>
<dbReference type="Gene3D" id="1.25.40.10">
    <property type="entry name" value="Tetratricopeptide repeat domain"/>
    <property type="match status" value="3"/>
</dbReference>
<dbReference type="GO" id="GO:0009451">
    <property type="term" value="P:RNA modification"/>
    <property type="evidence" value="ECO:0007669"/>
    <property type="project" value="InterPro"/>
</dbReference>
<dbReference type="PROSITE" id="PS51375">
    <property type="entry name" value="PPR"/>
    <property type="match status" value="2"/>
</dbReference>
<dbReference type="Pfam" id="PF12854">
    <property type="entry name" value="PPR_1"/>
    <property type="match status" value="1"/>
</dbReference>
<dbReference type="InterPro" id="IPR032867">
    <property type="entry name" value="DYW_dom"/>
</dbReference>